<dbReference type="Pfam" id="PF01841">
    <property type="entry name" value="Transglut_core"/>
    <property type="match status" value="1"/>
</dbReference>
<evidence type="ECO:0000256" key="1">
    <source>
        <dbReference type="SAM" id="SignalP"/>
    </source>
</evidence>
<dbReference type="Gene3D" id="3.40.50.1820">
    <property type="entry name" value="alpha/beta hydrolase"/>
    <property type="match status" value="1"/>
</dbReference>
<dbReference type="SUPFAM" id="SSF53474">
    <property type="entry name" value="alpha/beta-Hydrolases"/>
    <property type="match status" value="1"/>
</dbReference>
<dbReference type="SMART" id="SM00460">
    <property type="entry name" value="TGc"/>
    <property type="match status" value="1"/>
</dbReference>
<dbReference type="Proteomes" id="UP000317429">
    <property type="component" value="Chromosome"/>
</dbReference>
<feature type="signal peptide" evidence="1">
    <location>
        <begin position="1"/>
        <end position="19"/>
    </location>
</feature>
<dbReference type="EMBL" id="CP036291">
    <property type="protein sequence ID" value="QDU88882.1"/>
    <property type="molecule type" value="Genomic_DNA"/>
</dbReference>
<keyword evidence="4" id="KW-1185">Reference proteome</keyword>
<organism evidence="3 4">
    <name type="scientific">Pirellulimonas nuda</name>
    <dbReference type="NCBI Taxonomy" id="2528009"/>
    <lineage>
        <taxon>Bacteria</taxon>
        <taxon>Pseudomonadati</taxon>
        <taxon>Planctomycetota</taxon>
        <taxon>Planctomycetia</taxon>
        <taxon>Pirellulales</taxon>
        <taxon>Lacipirellulaceae</taxon>
        <taxon>Pirellulimonas</taxon>
    </lineage>
</organism>
<name>A0A518DBN2_9BACT</name>
<proteinExistence type="predicted"/>
<dbReference type="InterPro" id="IPR002931">
    <property type="entry name" value="Transglutaminase-like"/>
</dbReference>
<dbReference type="PANTHER" id="PTHR35532">
    <property type="entry name" value="SIMILAR TO POLYHYDROXYALKANOATE DEPOLYMERASE"/>
    <property type="match status" value="1"/>
</dbReference>
<dbReference type="InterPro" id="IPR029058">
    <property type="entry name" value="AB_hydrolase_fold"/>
</dbReference>
<feature type="domain" description="Transglutaminase-like" evidence="2">
    <location>
        <begin position="184"/>
        <end position="242"/>
    </location>
</feature>
<dbReference type="Gene3D" id="3.10.620.30">
    <property type="match status" value="1"/>
</dbReference>
<gene>
    <name evidence="3" type="ORF">Pla175_22660</name>
</gene>
<keyword evidence="1" id="KW-0732">Signal</keyword>
<sequence precursor="true">MPTHARYAVGALSMRRVCAALLVAVASITGLQQSNGAESAAIESALAQAGDNAAELREALATVPEPQRPGMRFLIAHMPADDLQELSAEFLVEHVVYAYRAWEESPWREQVDEALFFNDVLPYASVNERRDQWRKDFYERFTPMVKGVNTPGEAAAKLNNEIFPLLKVKYSKRRRKADQSPYETIQSGLASCTGLSVLLIDACRSVGVPARFVGTPLWSDNSGNHSWVEVWDGGWHFTGAAEPAGMELDRGWFGGRASRAQRDNPRYAIYATSFRHTPLSFPMVWDRRNQSVSAVNVSDRYTSKDEAVPEGSTSVRFCVVDPATRQRVQCTLSVEDSSGQTRFSGETKDERFDGNDHLSATLPGGERYRVVARREGVVVEQEIEAHGDEQLVTLRLPGADDPVQQLVGYLAEPRDTRPPLADQPFAKTGLTREQAERGQQMLWEDHEKMIRETRAQEMEAKTLVDGDFTMPFAYTVFGEKPPGGRSLYISMHGGGGTAERVNTQQWKNQQRLYRPAEGVYLAPRAPTDTWNLWQMPHIDRLFTRLIEDLIVLEDVDPDRVYVMGYSAGGDGAFQLAPRMADRWAAAAMMAGHPGDASPLGLRNIGFAVYMGGRDGAYKRNEHAARWKEKLAELRSADPEGYFHKVTIYPEKGHWMDGEDASALPWLAAQTRNPLPEKVVWQQDNITHDRFYWLSIGDQPVKKGATIVATRDAQQVSIEADGIDEVTVLLNDEMLDLDKPLRITSGERVLFEGTPERTIAMLSKTLDERGDPRGVFSAAVTVRPGGDAAGE</sequence>
<evidence type="ECO:0000313" key="3">
    <source>
        <dbReference type="EMBL" id="QDU88882.1"/>
    </source>
</evidence>
<feature type="chain" id="PRO_5022135989" evidence="1">
    <location>
        <begin position="20"/>
        <end position="790"/>
    </location>
</feature>
<evidence type="ECO:0000259" key="2">
    <source>
        <dbReference type="SMART" id="SM00460"/>
    </source>
</evidence>
<accession>A0A518DBN2</accession>
<dbReference type="PANTHER" id="PTHR35532:SF5">
    <property type="entry name" value="CARBOHYDRATE-BINDING DOMAIN-CONTAINING PROTEIN"/>
    <property type="match status" value="1"/>
</dbReference>
<dbReference type="KEGG" id="pnd:Pla175_22660"/>
<reference evidence="3 4" key="1">
    <citation type="submission" date="2019-02" db="EMBL/GenBank/DDBJ databases">
        <title>Deep-cultivation of Planctomycetes and their phenomic and genomic characterization uncovers novel biology.</title>
        <authorList>
            <person name="Wiegand S."/>
            <person name="Jogler M."/>
            <person name="Boedeker C."/>
            <person name="Pinto D."/>
            <person name="Vollmers J."/>
            <person name="Rivas-Marin E."/>
            <person name="Kohn T."/>
            <person name="Peeters S.H."/>
            <person name="Heuer A."/>
            <person name="Rast P."/>
            <person name="Oberbeckmann S."/>
            <person name="Bunk B."/>
            <person name="Jeske O."/>
            <person name="Meyerdierks A."/>
            <person name="Storesund J.E."/>
            <person name="Kallscheuer N."/>
            <person name="Luecker S."/>
            <person name="Lage O.M."/>
            <person name="Pohl T."/>
            <person name="Merkel B.J."/>
            <person name="Hornburger P."/>
            <person name="Mueller R.-W."/>
            <person name="Bruemmer F."/>
            <person name="Labrenz M."/>
            <person name="Spormann A.M."/>
            <person name="Op den Camp H."/>
            <person name="Overmann J."/>
            <person name="Amann R."/>
            <person name="Jetten M.S.M."/>
            <person name="Mascher T."/>
            <person name="Medema M.H."/>
            <person name="Devos D.P."/>
            <person name="Kaster A.-K."/>
            <person name="Ovreas L."/>
            <person name="Rohde M."/>
            <person name="Galperin M.Y."/>
            <person name="Jogler C."/>
        </authorList>
    </citation>
    <scope>NUCLEOTIDE SEQUENCE [LARGE SCALE GENOMIC DNA]</scope>
    <source>
        <strain evidence="3 4">Pla175</strain>
    </source>
</reference>
<dbReference type="AlphaFoldDB" id="A0A518DBN2"/>
<dbReference type="SUPFAM" id="SSF54001">
    <property type="entry name" value="Cysteine proteinases"/>
    <property type="match status" value="1"/>
</dbReference>
<dbReference type="InterPro" id="IPR038765">
    <property type="entry name" value="Papain-like_cys_pep_sf"/>
</dbReference>
<evidence type="ECO:0000313" key="4">
    <source>
        <dbReference type="Proteomes" id="UP000317429"/>
    </source>
</evidence>
<protein>
    <submittedName>
        <fullName evidence="3">Transglutaminase-like superfamily protein</fullName>
    </submittedName>
</protein>